<gene>
    <name evidence="1" type="ORF">B0I18_11541</name>
</gene>
<evidence type="ECO:0000313" key="2">
    <source>
        <dbReference type="Proteomes" id="UP000240572"/>
    </source>
</evidence>
<protein>
    <submittedName>
        <fullName evidence="1">Uncharacterized protein</fullName>
    </submittedName>
</protein>
<keyword evidence="2" id="KW-1185">Reference proteome</keyword>
<organism evidence="1 2">
    <name type="scientific">Taibaiella chishuiensis</name>
    <dbReference type="NCBI Taxonomy" id="1434707"/>
    <lineage>
        <taxon>Bacteria</taxon>
        <taxon>Pseudomonadati</taxon>
        <taxon>Bacteroidota</taxon>
        <taxon>Chitinophagia</taxon>
        <taxon>Chitinophagales</taxon>
        <taxon>Chitinophagaceae</taxon>
        <taxon>Taibaiella</taxon>
    </lineage>
</organism>
<dbReference type="Gene3D" id="3.40.390.10">
    <property type="entry name" value="Collagenase (Catalytic Domain)"/>
    <property type="match status" value="2"/>
</dbReference>
<dbReference type="EMBL" id="PYGD01000015">
    <property type="protein sequence ID" value="PSK88147.1"/>
    <property type="molecule type" value="Genomic_DNA"/>
</dbReference>
<dbReference type="OrthoDB" id="1488272at2"/>
<dbReference type="Gene3D" id="2.60.40.1080">
    <property type="match status" value="1"/>
</dbReference>
<name>A0A2P8CT72_9BACT</name>
<dbReference type="GO" id="GO:0008237">
    <property type="term" value="F:metallopeptidase activity"/>
    <property type="evidence" value="ECO:0007669"/>
    <property type="project" value="InterPro"/>
</dbReference>
<evidence type="ECO:0000313" key="1">
    <source>
        <dbReference type="EMBL" id="PSK88147.1"/>
    </source>
</evidence>
<dbReference type="RefSeq" id="WP_106525316.1">
    <property type="nucleotide sequence ID" value="NZ_PYGD01000015.1"/>
</dbReference>
<sequence length="1458" mass="160453">MAAFEVQTTEIHLLLNPAQISVRAKQFQLKVKRQSDGLDITSGAGVAYSSASSAIATVDAATGLIQAVALGETYCRILYTSGVQQSYMIIRVVVHADIASASGQYLIYNGDQRITTYKSRQTADDEFSIYYTPTVYAKFTDGLFGDISCHPYLKYDEVNTNGTPLASTPSLLAIDKELFSGSTTEYYYPGLFRCMTAGPVLANMGTHRGLKITLQGIGTMVTDTSKLVGIRCEDELDKPRFLLRRVNNEVVVPDGPLTQVLFLGEGYDTASQAKFLAHCQDMITFIRKQPPYDLLKDSMEFWYAPDASGEVGVTVPSYVNVDGGQTKRLIPGGFNYFYEYGNAVKQLIREHGIYTGANDSDGNTFFTNNSGAGGVTNGLDQVQFMEKWKSTKLEGFVQNKDTRLCITLGEGRLSEAGSEEGALPTSDFGYWLKYPDTYDVAFDRRKTFMVTSGKSAFDRDHDRLFINTYIGSLREQGQTDPTQGISGDLWTNIDRDSVYRRTFVVILVNHPMEIGVNSNNYCVTTVADNKWLEVGSPQNGVFYPETVTTDSKSVSISAKITFAHELTHFFNIGDEYSDVRSQGHENFTPSESLYSSRIVKANIDSFDRLQLDGTTTNEINPYKVKWNWPRIATASATLNRPEVNPANQIVLNLISAAEANKWIKARDAQTFVYLRTVDFPLFERKQLYDFVTLGEGDIFRLRVTAINSTSAPFSVTLAIVPQGTATIAQCAAVIEDRKKYFRGEACLYAKQKGLYRVQSVKLKTGVTQPGAIFQTSKEGRNLKLSIRGTVPSSKYALNIILKIKPDGTCEDAFLDPKEKKLKSSRKTVFIDKDQNIADTGTWDADWFQASSNPIQHPILDFEFVPYDTSLSRINVINPGNGYSADPIVNISPANGAVAKPVMSAPKVFPELDTNKTGGSFIFPVYLEAIDLRNKDENQKGSGLLALVTELDSNGAIVNYSIVNNGNGLYSSNAAETQIKITTDGHDYIGATTAAEFVFDPAVYKTWIKGTDDTKGLEGFGAVGGEYVPNTNKEQVIYYCPIKYKMVGGTPRKGAGYQIPLGPMRFTLCTDVKGSVPISSNVAHVLGYLNSSKEVEKVEILFGGKGYHKNQILQIHPVFTVDVIYIGKYLPYYYRHNSFNEAVPSAGEGDRRARDTQPVFEVLDVDADGAITQLGFSNNQRGANLHYPTQEVTAIVSDKGSYDAFLRGDYGKFDFSFVPQPATPANARAISKVNLLNMAKAESPDRKIRVFGGKPTVTVPTATSVSFPCDPVANVADILVKQGKSVLRIDFVNNQRGSGFTEENPPVVSLSGGTILAGGAPADIQMELSLFPRIVDPSVLKYMEQHKAPLIANKDVASVGNALKQIFSDAATDSITLQNKNQEALIAIYEGAGTFNKKAYRPSFDSLMRNSSRTDANGVTSIIPMNFVTMYYLVNYLNASKLGNLDHDQYFKTISYTVK</sequence>
<accession>A0A2P8CT72</accession>
<dbReference type="InterPro" id="IPR024079">
    <property type="entry name" value="MetalloPept_cat_dom_sf"/>
</dbReference>
<proteinExistence type="predicted"/>
<reference evidence="1 2" key="1">
    <citation type="submission" date="2018-03" db="EMBL/GenBank/DDBJ databases">
        <title>Genomic Encyclopedia of Type Strains, Phase III (KMG-III): the genomes of soil and plant-associated and newly described type strains.</title>
        <authorList>
            <person name="Whitman W."/>
        </authorList>
    </citation>
    <scope>NUCLEOTIDE SEQUENCE [LARGE SCALE GENOMIC DNA]</scope>
    <source>
        <strain evidence="1 2">CGMCC 1.12700</strain>
    </source>
</reference>
<comment type="caution">
    <text evidence="1">The sequence shown here is derived from an EMBL/GenBank/DDBJ whole genome shotgun (WGS) entry which is preliminary data.</text>
</comment>
<dbReference type="Proteomes" id="UP000240572">
    <property type="component" value="Unassembled WGS sequence"/>
</dbReference>